<sequence>MWKLLASYLANDLKDGTDGICSATAQCGSANNQPYTKCRPGSQCDHSAANGAPCSIHKSSEGSFSSARTLADVTSSSTVVTIKLPPRAPSSELLVKTSANKSCINFQPLSTTPWLGLTDLPPSRFLA</sequence>
<dbReference type="RefSeq" id="XP_040748423.1">
    <property type="nucleotide sequence ID" value="XM_040892358.1"/>
</dbReference>
<dbReference type="Proteomes" id="UP000244073">
    <property type="component" value="Unassembled WGS sequence"/>
</dbReference>
<dbReference type="EMBL" id="MSFN02000012">
    <property type="protein sequence ID" value="PTU17031.1"/>
    <property type="molecule type" value="Genomic_DNA"/>
</dbReference>
<gene>
    <name evidence="1" type="ORF">P175DRAFT_0109748</name>
</gene>
<reference evidence="1 2" key="1">
    <citation type="journal article" date="2018" name="Proc. Natl. Acad. Sci. U.S.A.">
        <title>Linking secondary metabolites to gene clusters through genome sequencing of six diverse Aspergillus species.</title>
        <authorList>
            <person name="Kaerboelling I."/>
            <person name="Vesth T.C."/>
            <person name="Frisvad J.C."/>
            <person name="Nybo J.L."/>
            <person name="Theobald S."/>
            <person name="Kuo A."/>
            <person name="Bowyer P."/>
            <person name="Matsuda Y."/>
            <person name="Mondo S."/>
            <person name="Lyhne E.K."/>
            <person name="Kogle M.E."/>
            <person name="Clum A."/>
            <person name="Lipzen A."/>
            <person name="Salamov A."/>
            <person name="Ngan C.Y."/>
            <person name="Daum C."/>
            <person name="Chiniquy J."/>
            <person name="Barry K."/>
            <person name="LaButti K."/>
            <person name="Haridas S."/>
            <person name="Simmons B.A."/>
            <person name="Magnuson J.K."/>
            <person name="Mortensen U.H."/>
            <person name="Larsen T.O."/>
            <person name="Grigoriev I.V."/>
            <person name="Baker S.E."/>
            <person name="Andersen M.R."/>
        </authorList>
    </citation>
    <scope>NUCLEOTIDE SEQUENCE [LARGE SCALE GENOMIC DNA]</scope>
    <source>
        <strain evidence="1 2">IBT 24754</strain>
    </source>
</reference>
<proteinExistence type="predicted"/>
<evidence type="ECO:0000313" key="2">
    <source>
        <dbReference type="Proteomes" id="UP000244073"/>
    </source>
</evidence>
<dbReference type="VEuPathDB" id="FungiDB:P175DRAFT_0109748"/>
<dbReference type="GeneID" id="63809240"/>
<accession>A0A2T5LL68</accession>
<organism evidence="1 2">
    <name type="scientific">Aspergillus ochraceoroseus IBT 24754</name>
    <dbReference type="NCBI Taxonomy" id="1392256"/>
    <lineage>
        <taxon>Eukaryota</taxon>
        <taxon>Fungi</taxon>
        <taxon>Dikarya</taxon>
        <taxon>Ascomycota</taxon>
        <taxon>Pezizomycotina</taxon>
        <taxon>Eurotiomycetes</taxon>
        <taxon>Eurotiomycetidae</taxon>
        <taxon>Eurotiales</taxon>
        <taxon>Aspergillaceae</taxon>
        <taxon>Aspergillus</taxon>
        <taxon>Aspergillus subgen. Nidulantes</taxon>
    </lineage>
</organism>
<comment type="caution">
    <text evidence="1">The sequence shown here is derived from an EMBL/GenBank/DDBJ whole genome shotgun (WGS) entry which is preliminary data.</text>
</comment>
<protein>
    <submittedName>
        <fullName evidence="1">Uncharacterized protein</fullName>
    </submittedName>
</protein>
<evidence type="ECO:0000313" key="1">
    <source>
        <dbReference type="EMBL" id="PTU17031.1"/>
    </source>
</evidence>
<dbReference type="AlphaFoldDB" id="A0A2T5LL68"/>
<name>A0A2T5LL68_9EURO</name>